<reference evidence="7" key="1">
    <citation type="journal article" date="2020" name="Stud. Mycol.">
        <title>101 Dothideomycetes genomes: a test case for predicting lifestyles and emergence of pathogens.</title>
        <authorList>
            <person name="Haridas S."/>
            <person name="Albert R."/>
            <person name="Binder M."/>
            <person name="Bloem J."/>
            <person name="Labutti K."/>
            <person name="Salamov A."/>
            <person name="Andreopoulos B."/>
            <person name="Baker S."/>
            <person name="Barry K."/>
            <person name="Bills G."/>
            <person name="Bluhm B."/>
            <person name="Cannon C."/>
            <person name="Castanera R."/>
            <person name="Culley D."/>
            <person name="Daum C."/>
            <person name="Ezra D."/>
            <person name="Gonzalez J."/>
            <person name="Henrissat B."/>
            <person name="Kuo A."/>
            <person name="Liang C."/>
            <person name="Lipzen A."/>
            <person name="Lutzoni F."/>
            <person name="Magnuson J."/>
            <person name="Mondo S."/>
            <person name="Nolan M."/>
            <person name="Ohm R."/>
            <person name="Pangilinan J."/>
            <person name="Park H.-J."/>
            <person name="Ramirez L."/>
            <person name="Alfaro M."/>
            <person name="Sun H."/>
            <person name="Tritt A."/>
            <person name="Yoshinaga Y."/>
            <person name="Zwiers L.-H."/>
            <person name="Turgeon B."/>
            <person name="Goodwin S."/>
            <person name="Spatafora J."/>
            <person name="Crous P."/>
            <person name="Grigoriev I."/>
        </authorList>
    </citation>
    <scope>NUCLEOTIDE SEQUENCE</scope>
    <source>
        <strain evidence="7">CBS 675.92</strain>
    </source>
</reference>
<dbReference type="GO" id="GO:0004602">
    <property type="term" value="F:glutathione peroxidase activity"/>
    <property type="evidence" value="ECO:0007669"/>
    <property type="project" value="UniProtKB-ARBA"/>
</dbReference>
<dbReference type="InterPro" id="IPR036282">
    <property type="entry name" value="Glutathione-S-Trfase_C_sf"/>
</dbReference>
<gene>
    <name evidence="7" type="ORF">CC80DRAFT_497051</name>
</gene>
<dbReference type="InterPro" id="IPR010987">
    <property type="entry name" value="Glutathione-S-Trfase_C-like"/>
</dbReference>
<dbReference type="CDD" id="cd03189">
    <property type="entry name" value="GST_C_GTT1_like"/>
    <property type="match status" value="1"/>
</dbReference>
<evidence type="ECO:0000256" key="2">
    <source>
        <dbReference type="ARBA" id="ARBA00012452"/>
    </source>
</evidence>
<evidence type="ECO:0000313" key="8">
    <source>
        <dbReference type="Proteomes" id="UP000800035"/>
    </source>
</evidence>
<dbReference type="InterPro" id="IPR004046">
    <property type="entry name" value="GST_C"/>
</dbReference>
<dbReference type="PANTHER" id="PTHR44051">
    <property type="entry name" value="GLUTATHIONE S-TRANSFERASE-RELATED"/>
    <property type="match status" value="1"/>
</dbReference>
<comment type="catalytic activity">
    <reaction evidence="4">
        <text>RX + glutathione = an S-substituted glutathione + a halide anion + H(+)</text>
        <dbReference type="Rhea" id="RHEA:16437"/>
        <dbReference type="ChEBI" id="CHEBI:15378"/>
        <dbReference type="ChEBI" id="CHEBI:16042"/>
        <dbReference type="ChEBI" id="CHEBI:17792"/>
        <dbReference type="ChEBI" id="CHEBI:57925"/>
        <dbReference type="ChEBI" id="CHEBI:90779"/>
        <dbReference type="EC" id="2.5.1.18"/>
    </reaction>
</comment>
<keyword evidence="3 7" id="KW-0808">Transferase</keyword>
<dbReference type="EMBL" id="ML977029">
    <property type="protein sequence ID" value="KAF1950030.1"/>
    <property type="molecule type" value="Genomic_DNA"/>
</dbReference>
<dbReference type="GO" id="GO:0004364">
    <property type="term" value="F:glutathione transferase activity"/>
    <property type="evidence" value="ECO:0007669"/>
    <property type="project" value="UniProtKB-EC"/>
</dbReference>
<dbReference type="FunFam" id="3.40.30.10:FF:000156">
    <property type="entry name" value="Glutathione S-transferase 1"/>
    <property type="match status" value="1"/>
</dbReference>
<dbReference type="Proteomes" id="UP000800035">
    <property type="component" value="Unassembled WGS sequence"/>
</dbReference>
<accession>A0A6A5TCM2</accession>
<dbReference type="GO" id="GO:0005737">
    <property type="term" value="C:cytoplasm"/>
    <property type="evidence" value="ECO:0007669"/>
    <property type="project" value="UniProtKB-ARBA"/>
</dbReference>
<evidence type="ECO:0000256" key="3">
    <source>
        <dbReference type="ARBA" id="ARBA00022679"/>
    </source>
</evidence>
<dbReference type="Pfam" id="PF14497">
    <property type="entry name" value="GST_C_3"/>
    <property type="match status" value="1"/>
</dbReference>
<dbReference type="InterPro" id="IPR036249">
    <property type="entry name" value="Thioredoxin-like_sf"/>
</dbReference>
<organism evidence="7 8">
    <name type="scientific">Byssothecium circinans</name>
    <dbReference type="NCBI Taxonomy" id="147558"/>
    <lineage>
        <taxon>Eukaryota</taxon>
        <taxon>Fungi</taxon>
        <taxon>Dikarya</taxon>
        <taxon>Ascomycota</taxon>
        <taxon>Pezizomycotina</taxon>
        <taxon>Dothideomycetes</taxon>
        <taxon>Pleosporomycetidae</taxon>
        <taxon>Pleosporales</taxon>
        <taxon>Massarineae</taxon>
        <taxon>Massarinaceae</taxon>
        <taxon>Byssothecium</taxon>
    </lineage>
</organism>
<proteinExistence type="inferred from homology"/>
<dbReference type="PROSITE" id="PS50405">
    <property type="entry name" value="GST_CTER"/>
    <property type="match status" value="1"/>
</dbReference>
<dbReference type="Gene3D" id="3.40.30.10">
    <property type="entry name" value="Glutaredoxin"/>
    <property type="match status" value="1"/>
</dbReference>
<dbReference type="PROSITE" id="PS50404">
    <property type="entry name" value="GST_NTER"/>
    <property type="match status" value="1"/>
</dbReference>
<comment type="similarity">
    <text evidence="1">Belongs to the GST superfamily.</text>
</comment>
<dbReference type="SFLD" id="SFLDG00358">
    <property type="entry name" value="Main_(cytGST)"/>
    <property type="match status" value="1"/>
</dbReference>
<name>A0A6A5TCM2_9PLEO</name>
<dbReference type="OrthoDB" id="2098326at2759"/>
<sequence>MSSNQQDAKITVHWLNRSRGQRIIWLLEELKLEYEIKVYKRDKNMRAPPELKAIHPLGKSPCVEIEAPGLAKPLVLAESGPIVEYIYEHFGRQHVPKRYPEGKEGVVGSEREEWIQYRYFMHYPEGTLMPNLLIALVVGNIRTAPVPFFIKPITRKIADSVDSAYLQPELKAQLSFLEETLGKSPAGQFFCGDSVTGADIMLIFVLEAAIQNKTLMETTYPRLYKYVRHIQGLDAYKKAGERVSEASGEEYVPFSEAGRV</sequence>
<dbReference type="InterPro" id="IPR004045">
    <property type="entry name" value="Glutathione_S-Trfase_N"/>
</dbReference>
<dbReference type="SUPFAM" id="SSF52833">
    <property type="entry name" value="Thioredoxin-like"/>
    <property type="match status" value="1"/>
</dbReference>
<dbReference type="SFLD" id="SFLDS00019">
    <property type="entry name" value="Glutathione_Transferase_(cytos"/>
    <property type="match status" value="1"/>
</dbReference>
<feature type="domain" description="GST C-terminal" evidence="6">
    <location>
        <begin position="110"/>
        <end position="254"/>
    </location>
</feature>
<dbReference type="Pfam" id="PF02798">
    <property type="entry name" value="GST_N"/>
    <property type="match status" value="1"/>
</dbReference>
<dbReference type="AlphaFoldDB" id="A0A6A5TCM2"/>
<evidence type="ECO:0000313" key="7">
    <source>
        <dbReference type="EMBL" id="KAF1950030.1"/>
    </source>
</evidence>
<dbReference type="InterPro" id="IPR040079">
    <property type="entry name" value="Glutathione_S-Trfase"/>
</dbReference>
<keyword evidence="8" id="KW-1185">Reference proteome</keyword>
<dbReference type="PANTHER" id="PTHR44051:SF9">
    <property type="entry name" value="GLUTATHIONE S-TRANSFERASE 1"/>
    <property type="match status" value="1"/>
</dbReference>
<dbReference type="Gene3D" id="1.20.1050.10">
    <property type="match status" value="1"/>
</dbReference>
<feature type="domain" description="GST N-terminal" evidence="5">
    <location>
        <begin position="7"/>
        <end position="94"/>
    </location>
</feature>
<evidence type="ECO:0000256" key="1">
    <source>
        <dbReference type="ARBA" id="ARBA00007409"/>
    </source>
</evidence>
<evidence type="ECO:0000256" key="4">
    <source>
        <dbReference type="ARBA" id="ARBA00047960"/>
    </source>
</evidence>
<evidence type="ECO:0000259" key="5">
    <source>
        <dbReference type="PROSITE" id="PS50404"/>
    </source>
</evidence>
<evidence type="ECO:0000259" key="6">
    <source>
        <dbReference type="PROSITE" id="PS50405"/>
    </source>
</evidence>
<protein>
    <recommendedName>
        <fullName evidence="2">glutathione transferase</fullName>
        <ecNumber evidence="2">2.5.1.18</ecNumber>
    </recommendedName>
</protein>
<dbReference type="CDD" id="cd03046">
    <property type="entry name" value="GST_N_GTT1_like"/>
    <property type="match status" value="1"/>
</dbReference>
<dbReference type="EC" id="2.5.1.18" evidence="2"/>
<dbReference type="SUPFAM" id="SSF47616">
    <property type="entry name" value="GST C-terminal domain-like"/>
    <property type="match status" value="1"/>
</dbReference>